<comment type="caution">
    <text evidence="1">The sequence shown here is derived from an EMBL/GenBank/DDBJ whole genome shotgun (WGS) entry which is preliminary data.</text>
</comment>
<dbReference type="RefSeq" id="WP_139647591.1">
    <property type="nucleotide sequence ID" value="NZ_BAAAZS010000116.1"/>
</dbReference>
<evidence type="ECO:0008006" key="3">
    <source>
        <dbReference type="Google" id="ProtNLM"/>
    </source>
</evidence>
<dbReference type="Proteomes" id="UP000311713">
    <property type="component" value="Unassembled WGS sequence"/>
</dbReference>
<protein>
    <recommendedName>
        <fullName evidence="3">Secreted protein</fullName>
    </recommendedName>
</protein>
<keyword evidence="2" id="KW-1185">Reference proteome</keyword>
<evidence type="ECO:0000313" key="1">
    <source>
        <dbReference type="EMBL" id="TNM27494.1"/>
    </source>
</evidence>
<proteinExistence type="predicted"/>
<accession>A0A5C4UV22</accession>
<dbReference type="InterPro" id="IPR046165">
    <property type="entry name" value="DUF6167"/>
</dbReference>
<dbReference type="OrthoDB" id="3538051at2"/>
<dbReference type="AlphaFoldDB" id="A0A5C4UV22"/>
<evidence type="ECO:0000313" key="2">
    <source>
        <dbReference type="Proteomes" id="UP000311713"/>
    </source>
</evidence>
<dbReference type="EMBL" id="VDGT01000017">
    <property type="protein sequence ID" value="TNM27494.1"/>
    <property type="molecule type" value="Genomic_DNA"/>
</dbReference>
<organism evidence="1 2">
    <name type="scientific">Streptomyces sedi</name>
    <dbReference type="NCBI Taxonomy" id="555059"/>
    <lineage>
        <taxon>Bacteria</taxon>
        <taxon>Bacillati</taxon>
        <taxon>Actinomycetota</taxon>
        <taxon>Actinomycetes</taxon>
        <taxon>Kitasatosporales</taxon>
        <taxon>Streptomycetaceae</taxon>
        <taxon>Streptomyces</taxon>
    </lineage>
</organism>
<sequence>MIRRAFWFTTGAAAGVWATTRVQRKLRALAPDSLALRAADRAVAGGKRLRLFAGDVRAGMVEREDQLNDALGLSTPPDGARVLPREAAYDELPAAAPARPRVVRAARTERTIRPNAPKRLTGNEDH</sequence>
<gene>
    <name evidence="1" type="ORF">FH715_20820</name>
</gene>
<dbReference type="Pfam" id="PF19664">
    <property type="entry name" value="DUF6167"/>
    <property type="match status" value="1"/>
</dbReference>
<reference evidence="1 2" key="1">
    <citation type="submission" date="2019-06" db="EMBL/GenBank/DDBJ databases">
        <title>Draft genome of Streptomyces sedi sp. JCM16909.</title>
        <authorList>
            <person name="Klykleung N."/>
            <person name="Tanasupawat S."/>
            <person name="Kudo T."/>
            <person name="Yuki M."/>
            <person name="Ohkuma M."/>
        </authorList>
    </citation>
    <scope>NUCLEOTIDE SEQUENCE [LARGE SCALE GENOMIC DNA]</scope>
    <source>
        <strain evidence="1 2">JCM 16909</strain>
    </source>
</reference>
<name>A0A5C4UV22_9ACTN</name>